<dbReference type="Proteomes" id="UP000321793">
    <property type="component" value="Unassembled WGS sequence"/>
</dbReference>
<protein>
    <submittedName>
        <fullName evidence="1">Uncharacterized protein</fullName>
    </submittedName>
</protein>
<keyword evidence="2" id="KW-1185">Reference proteome</keyword>
<gene>
    <name evidence="1" type="ORF">KLO01_20140</name>
</gene>
<sequence length="58" mass="5954">MWQLIVGFVVVIAVLVFVLNRRGSGGLSSSTRDTVEGALAESRWEGRGGGYGGGTGGI</sequence>
<dbReference type="RefSeq" id="WP_186827996.1">
    <property type="nucleotide sequence ID" value="NZ_BAABDN010000001.1"/>
</dbReference>
<evidence type="ECO:0000313" key="1">
    <source>
        <dbReference type="EMBL" id="GEQ13967.1"/>
    </source>
</evidence>
<accession>A0A512T189</accession>
<dbReference type="EMBL" id="BKBA01000008">
    <property type="protein sequence ID" value="GEQ13967.1"/>
    <property type="molecule type" value="Genomic_DNA"/>
</dbReference>
<name>A0A512T189_9MICO</name>
<dbReference type="AlphaFoldDB" id="A0A512T189"/>
<comment type="caution">
    <text evidence="1">The sequence shown here is derived from an EMBL/GenBank/DDBJ whole genome shotgun (WGS) entry which is preliminary data.</text>
</comment>
<reference evidence="1 2" key="1">
    <citation type="submission" date="2019-07" db="EMBL/GenBank/DDBJ databases">
        <title>Whole genome shotgun sequence of Knoellia locipacati NBRC 109775.</title>
        <authorList>
            <person name="Hosoyama A."/>
            <person name="Uohara A."/>
            <person name="Ohji S."/>
            <person name="Ichikawa N."/>
        </authorList>
    </citation>
    <scope>NUCLEOTIDE SEQUENCE [LARGE SCALE GENOMIC DNA]</scope>
    <source>
        <strain evidence="1 2">NBRC 109775</strain>
    </source>
</reference>
<evidence type="ECO:0000313" key="2">
    <source>
        <dbReference type="Proteomes" id="UP000321793"/>
    </source>
</evidence>
<organism evidence="1 2">
    <name type="scientific">Knoellia locipacati</name>
    <dbReference type="NCBI Taxonomy" id="882824"/>
    <lineage>
        <taxon>Bacteria</taxon>
        <taxon>Bacillati</taxon>
        <taxon>Actinomycetota</taxon>
        <taxon>Actinomycetes</taxon>
        <taxon>Micrococcales</taxon>
        <taxon>Intrasporangiaceae</taxon>
        <taxon>Knoellia</taxon>
    </lineage>
</organism>
<proteinExistence type="predicted"/>